<dbReference type="EMBL" id="CP000724">
    <property type="protein sequence ID" value="ABR46497.1"/>
    <property type="molecule type" value="Genomic_DNA"/>
</dbReference>
<protein>
    <recommendedName>
        <fullName evidence="3">Ethanolamine utilization protein</fullName>
    </recommendedName>
</protein>
<reference evidence="2" key="1">
    <citation type="journal article" date="2016" name="Genome Announc.">
        <title>Complete genome sequence of Alkaliphilus metalliredigens strain QYMF, an alkaliphilic and metal-reducing bacterium isolated from borax-contaminated leachate ponds.</title>
        <authorList>
            <person name="Hwang C."/>
            <person name="Copeland A."/>
            <person name="Lucas S."/>
            <person name="Lapidus A."/>
            <person name="Barry K."/>
            <person name="Detter J.C."/>
            <person name="Glavina Del Rio T."/>
            <person name="Hammon N."/>
            <person name="Israni S."/>
            <person name="Dalin E."/>
            <person name="Tice H."/>
            <person name="Pitluck S."/>
            <person name="Chertkov O."/>
            <person name="Brettin T."/>
            <person name="Bruce D."/>
            <person name="Han C."/>
            <person name="Schmutz J."/>
            <person name="Larimer F."/>
            <person name="Land M.L."/>
            <person name="Hauser L."/>
            <person name="Kyrpides N."/>
            <person name="Mikhailova N."/>
            <person name="Ye Q."/>
            <person name="Zhou J."/>
            <person name="Richardson P."/>
            <person name="Fields M.W."/>
        </authorList>
    </citation>
    <scope>NUCLEOTIDE SEQUENCE [LARGE SCALE GENOMIC DNA]</scope>
    <source>
        <strain evidence="2">QYMF</strain>
    </source>
</reference>
<evidence type="ECO:0008006" key="3">
    <source>
        <dbReference type="Google" id="ProtNLM"/>
    </source>
</evidence>
<dbReference type="eggNOG" id="ENOG503326X">
    <property type="taxonomic scope" value="Bacteria"/>
</dbReference>
<sequence>MEIEVLVQKITEEVMKQLKGRQKNEKPQFSKKALILSDKNPINKQEIRQLETMGVECVSLGECPEDEIRNMDYIILLTLPLSSLSYIARGVEGDEISKGAIGGLLYGKEIFVLCEGIEHRKFEQTSQHHFYQMYMDYEKKLQGFGVKIGTLKKILSLLNQKPQQEQSSTEAIKQAEEIRKTEESVKTEQVDEKESPLISNKLITENTLKEMGCREKSRISITAKAIVTPMANDYIRMMKIQVIRV</sequence>
<proteinExistence type="predicted"/>
<dbReference type="SMR" id="A6TJX9"/>
<dbReference type="AlphaFoldDB" id="A6TJX9"/>
<dbReference type="STRING" id="293826.Amet_0264"/>
<dbReference type="PIRSF" id="PIRSF034981">
    <property type="entry name" value="Eut_put"/>
    <property type="match status" value="1"/>
</dbReference>
<dbReference type="KEGG" id="amt:Amet_0264"/>
<dbReference type="InterPro" id="IPR013372">
    <property type="entry name" value="Eut_put"/>
</dbReference>
<dbReference type="HOGENOM" id="CLU_089888_0_0_9"/>
<organism evidence="1 2">
    <name type="scientific">Alkaliphilus metalliredigens (strain QYMF)</name>
    <dbReference type="NCBI Taxonomy" id="293826"/>
    <lineage>
        <taxon>Bacteria</taxon>
        <taxon>Bacillati</taxon>
        <taxon>Bacillota</taxon>
        <taxon>Clostridia</taxon>
        <taxon>Peptostreptococcales</taxon>
        <taxon>Natronincolaceae</taxon>
        <taxon>Alkaliphilus</taxon>
    </lineage>
</organism>
<dbReference type="RefSeq" id="WP_011971406.1">
    <property type="nucleotide sequence ID" value="NC_009633.1"/>
</dbReference>
<evidence type="ECO:0000313" key="1">
    <source>
        <dbReference type="EMBL" id="ABR46497.1"/>
    </source>
</evidence>
<dbReference type="OrthoDB" id="6197337at2"/>
<dbReference type="Proteomes" id="UP000001572">
    <property type="component" value="Chromosome"/>
</dbReference>
<accession>A6TJX9</accession>
<gene>
    <name evidence="1" type="ordered locus">Amet_0264</name>
</gene>
<name>A6TJX9_ALKMQ</name>
<keyword evidence="2" id="KW-1185">Reference proteome</keyword>
<evidence type="ECO:0000313" key="2">
    <source>
        <dbReference type="Proteomes" id="UP000001572"/>
    </source>
</evidence>